<dbReference type="InterPro" id="IPR003439">
    <property type="entry name" value="ABC_transporter-like_ATP-bd"/>
</dbReference>
<dbReference type="EMBL" id="WNZX01000017">
    <property type="protein sequence ID" value="MUG72676.1"/>
    <property type="molecule type" value="Genomic_DNA"/>
</dbReference>
<dbReference type="PANTHER" id="PTHR43335:SF4">
    <property type="entry name" value="ABC TRANSPORTER, ATP-BINDING PROTEIN"/>
    <property type="match status" value="1"/>
</dbReference>
<dbReference type="InterPro" id="IPR003593">
    <property type="entry name" value="AAA+_ATPase"/>
</dbReference>
<evidence type="ECO:0000313" key="7">
    <source>
        <dbReference type="Proteomes" id="UP000450917"/>
    </source>
</evidence>
<feature type="domain" description="ABC transporter" evidence="5">
    <location>
        <begin position="15"/>
        <end position="242"/>
    </location>
</feature>
<dbReference type="PROSITE" id="PS50893">
    <property type="entry name" value="ABC_TRANSPORTER_2"/>
    <property type="match status" value="1"/>
</dbReference>
<dbReference type="SMART" id="SM00382">
    <property type="entry name" value="AAA"/>
    <property type="match status" value="1"/>
</dbReference>
<comment type="similarity">
    <text evidence="1">Belongs to the ABC transporter superfamily.</text>
</comment>
<protein>
    <submittedName>
        <fullName evidence="6">ATP-binding cassette domain-containing protein</fullName>
    </submittedName>
</protein>
<accession>A0A7X2ZEH4</accession>
<keyword evidence="3" id="KW-0547">Nucleotide-binding</keyword>
<dbReference type="Proteomes" id="UP000450917">
    <property type="component" value="Unassembled WGS sequence"/>
</dbReference>
<dbReference type="SUPFAM" id="SSF52540">
    <property type="entry name" value="P-loop containing nucleoside triphosphate hydrolases"/>
    <property type="match status" value="1"/>
</dbReference>
<evidence type="ECO:0000259" key="5">
    <source>
        <dbReference type="PROSITE" id="PS50893"/>
    </source>
</evidence>
<dbReference type="GO" id="GO:0016887">
    <property type="term" value="F:ATP hydrolysis activity"/>
    <property type="evidence" value="ECO:0007669"/>
    <property type="project" value="InterPro"/>
</dbReference>
<keyword evidence="4 6" id="KW-0067">ATP-binding</keyword>
<dbReference type="AlphaFoldDB" id="A0A7X2ZEH4"/>
<dbReference type="GO" id="GO:0005524">
    <property type="term" value="F:ATP binding"/>
    <property type="evidence" value="ECO:0007669"/>
    <property type="project" value="UniProtKB-KW"/>
</dbReference>
<sequence length="323" mass="35454">MAERTSKGRDADIVLSVEGVKKKIGNKLIIKGISFDVRAGEIFGFLGPNGSGKTTTIRMLVGLIKPTAGEIHICGYNVLKQHEEALQYVGCIVENPELYPYLSGWENLEHFARMLPGVTEKRIREVVEIVGMDARIRDKVKTYSLGMRQRLGIAQALLNDPKLLILDEPTNGLDPQGIKELREFIRRLARTGLSVFVSSHLLSEIQQLCDRVAIISHGEVLQVGEVSSLVDESASRVVWSVRPAGKALQVLEPHGAGTDTPDLSADAGSDEQPARIAMQMNPDDIPLLSKRLIEAGVELHGIEIKLPTLEDLFLKVTEGERIG</sequence>
<keyword evidence="7" id="KW-1185">Reference proteome</keyword>
<organism evidence="6 7">
    <name type="scientific">Paenibacillus validus</name>
    <dbReference type="NCBI Taxonomy" id="44253"/>
    <lineage>
        <taxon>Bacteria</taxon>
        <taxon>Bacillati</taxon>
        <taxon>Bacillota</taxon>
        <taxon>Bacilli</taxon>
        <taxon>Bacillales</taxon>
        <taxon>Paenibacillaceae</taxon>
        <taxon>Paenibacillus</taxon>
    </lineage>
</organism>
<evidence type="ECO:0000256" key="4">
    <source>
        <dbReference type="ARBA" id="ARBA00022840"/>
    </source>
</evidence>
<gene>
    <name evidence="6" type="ORF">GNP93_18585</name>
</gene>
<dbReference type="CDD" id="cd03268">
    <property type="entry name" value="ABC_BcrA_bacitracin_resist"/>
    <property type="match status" value="1"/>
</dbReference>
<dbReference type="InterPro" id="IPR027417">
    <property type="entry name" value="P-loop_NTPase"/>
</dbReference>
<evidence type="ECO:0000256" key="3">
    <source>
        <dbReference type="ARBA" id="ARBA00022741"/>
    </source>
</evidence>
<evidence type="ECO:0000256" key="1">
    <source>
        <dbReference type="ARBA" id="ARBA00005417"/>
    </source>
</evidence>
<evidence type="ECO:0000313" key="6">
    <source>
        <dbReference type="EMBL" id="MUG72676.1"/>
    </source>
</evidence>
<dbReference type="InterPro" id="IPR017871">
    <property type="entry name" value="ABC_transporter-like_CS"/>
</dbReference>
<dbReference type="PROSITE" id="PS00211">
    <property type="entry name" value="ABC_TRANSPORTER_1"/>
    <property type="match status" value="1"/>
</dbReference>
<keyword evidence="2" id="KW-0813">Transport</keyword>
<dbReference type="PANTHER" id="PTHR43335">
    <property type="entry name" value="ABC TRANSPORTER, ATP-BINDING PROTEIN"/>
    <property type="match status" value="1"/>
</dbReference>
<comment type="caution">
    <text evidence="6">The sequence shown here is derived from an EMBL/GenBank/DDBJ whole genome shotgun (WGS) entry which is preliminary data.</text>
</comment>
<evidence type="ECO:0000256" key="2">
    <source>
        <dbReference type="ARBA" id="ARBA00022448"/>
    </source>
</evidence>
<dbReference type="Gene3D" id="3.40.50.300">
    <property type="entry name" value="P-loop containing nucleotide triphosphate hydrolases"/>
    <property type="match status" value="1"/>
</dbReference>
<dbReference type="Pfam" id="PF00005">
    <property type="entry name" value="ABC_tran"/>
    <property type="match status" value="1"/>
</dbReference>
<reference evidence="6 7" key="1">
    <citation type="submission" date="2019-11" db="EMBL/GenBank/DDBJ databases">
        <title>Draft genome sequences of five Paenibacillus species of dairy origin.</title>
        <authorList>
            <person name="Olajide A.M."/>
            <person name="Chen S."/>
            <person name="Lapointe G."/>
        </authorList>
    </citation>
    <scope>NUCLEOTIDE SEQUENCE [LARGE SCALE GENOMIC DNA]</scope>
    <source>
        <strain evidence="6 7">2CS3</strain>
    </source>
</reference>
<dbReference type="RefSeq" id="WP_155615284.1">
    <property type="nucleotide sequence ID" value="NZ_WNZX01000017.1"/>
</dbReference>
<name>A0A7X2ZEH4_9BACL</name>
<proteinExistence type="inferred from homology"/>